<reference evidence="10 11" key="1">
    <citation type="submission" date="2019-12" db="EMBL/GenBank/DDBJ databases">
        <authorList>
            <person name="Wolfe R."/>
            <person name="Danczak R."/>
            <person name="Wilkins M."/>
        </authorList>
    </citation>
    <scope>NUCLEOTIDE SEQUENCE [LARGE SCALE GENOMIC DNA]</scope>
    <source>
        <strain evidence="10">X2_MaxBin.013</strain>
    </source>
</reference>
<comment type="caution">
    <text evidence="10">The sequence shown here is derived from an EMBL/GenBank/DDBJ whole genome shotgun (WGS) entry which is preliminary data.</text>
</comment>
<dbReference type="GO" id="GO:0003735">
    <property type="term" value="F:structural constituent of ribosome"/>
    <property type="evidence" value="ECO:0007669"/>
    <property type="project" value="UniProtKB-UniRule"/>
</dbReference>
<dbReference type="SUPFAM" id="SSF54211">
    <property type="entry name" value="Ribosomal protein S5 domain 2-like"/>
    <property type="match status" value="1"/>
</dbReference>
<dbReference type="InterPro" id="IPR005324">
    <property type="entry name" value="Ribosomal_uS5_C"/>
</dbReference>
<comment type="similarity">
    <text evidence="1 7 8">Belongs to the universal ribosomal protein uS5 family.</text>
</comment>
<dbReference type="NCBIfam" id="TIGR01021">
    <property type="entry name" value="rpsE_bact"/>
    <property type="match status" value="1"/>
</dbReference>
<evidence type="ECO:0000256" key="3">
    <source>
        <dbReference type="ARBA" id="ARBA00022884"/>
    </source>
</evidence>
<dbReference type="PANTHER" id="PTHR48277">
    <property type="entry name" value="MITOCHONDRIAL RIBOSOMAL PROTEIN S5"/>
    <property type="match status" value="1"/>
</dbReference>
<dbReference type="SUPFAM" id="SSF54768">
    <property type="entry name" value="dsRNA-binding domain-like"/>
    <property type="match status" value="1"/>
</dbReference>
<keyword evidence="3 7" id="KW-0694">RNA-binding</keyword>
<name>A0A833L173_UNCSA</name>
<dbReference type="GO" id="GO:0006412">
    <property type="term" value="P:translation"/>
    <property type="evidence" value="ECO:0007669"/>
    <property type="project" value="UniProtKB-UniRule"/>
</dbReference>
<keyword evidence="4 7" id="KW-0689">Ribosomal protein</keyword>
<evidence type="ECO:0000256" key="6">
    <source>
        <dbReference type="ARBA" id="ARBA00035255"/>
    </source>
</evidence>
<evidence type="ECO:0000256" key="1">
    <source>
        <dbReference type="ARBA" id="ARBA00008945"/>
    </source>
</evidence>
<dbReference type="InterPro" id="IPR018192">
    <property type="entry name" value="Ribosomal_uS5_N_CS"/>
</dbReference>
<dbReference type="PROSITE" id="PS50881">
    <property type="entry name" value="S5_DSRBD"/>
    <property type="match status" value="1"/>
</dbReference>
<sequence length="171" mass="18310">MAFYNNKQEREFEEKVVQVRRVCKVVTGGKRFGFRVLAVVGDKKGRVGMGVGKSGDVSVAIRKAVEAAKKAIINVTMVASTIPHDVMGKLGASNVMLRPAKVGRGVIAGGAVRVILELAGIKDIVAKSIGSSNAINSAKATIDALQSLRNYEDEKINRGKEIEVRFVQSAE</sequence>
<comment type="function">
    <text evidence="7">Located at the back of the 30S subunit body where it stabilizes the conformation of the head with respect to the body.</text>
</comment>
<gene>
    <name evidence="7" type="primary">rpsE</name>
    <name evidence="10" type="ORF">FD145_781</name>
</gene>
<dbReference type="FunFam" id="3.30.230.10:FF:000002">
    <property type="entry name" value="30S ribosomal protein S5"/>
    <property type="match status" value="1"/>
</dbReference>
<dbReference type="InterPro" id="IPR020568">
    <property type="entry name" value="Ribosomal_Su5_D2-typ_SF"/>
</dbReference>
<comment type="subunit">
    <text evidence="7">Part of the 30S ribosomal subunit. Contacts proteins S4 and S8.</text>
</comment>
<evidence type="ECO:0000313" key="10">
    <source>
        <dbReference type="EMBL" id="KAF0134269.1"/>
    </source>
</evidence>
<dbReference type="PROSITE" id="PS00585">
    <property type="entry name" value="RIBOSOMAL_S5"/>
    <property type="match status" value="1"/>
</dbReference>
<dbReference type="Pfam" id="PF03719">
    <property type="entry name" value="Ribosomal_S5_C"/>
    <property type="match status" value="1"/>
</dbReference>
<evidence type="ECO:0000256" key="2">
    <source>
        <dbReference type="ARBA" id="ARBA00022730"/>
    </source>
</evidence>
<evidence type="ECO:0000313" key="11">
    <source>
        <dbReference type="Proteomes" id="UP000488506"/>
    </source>
</evidence>
<evidence type="ECO:0000256" key="7">
    <source>
        <dbReference type="HAMAP-Rule" id="MF_01307"/>
    </source>
</evidence>
<organism evidence="10 11">
    <name type="scientific">Candidatus Saganbacteria bacterium</name>
    <dbReference type="NCBI Taxonomy" id="2575572"/>
    <lineage>
        <taxon>Bacteria</taxon>
        <taxon>Bacillati</taxon>
        <taxon>Saganbacteria</taxon>
    </lineage>
</organism>
<protein>
    <recommendedName>
        <fullName evidence="6 7">Small ribosomal subunit protein uS5</fullName>
    </recommendedName>
</protein>
<dbReference type="HAMAP" id="MF_01307_B">
    <property type="entry name" value="Ribosomal_uS5_B"/>
    <property type="match status" value="1"/>
</dbReference>
<dbReference type="InterPro" id="IPR005712">
    <property type="entry name" value="Ribosomal_uS5_bac-type"/>
</dbReference>
<dbReference type="Proteomes" id="UP000488506">
    <property type="component" value="Unassembled WGS sequence"/>
</dbReference>
<comment type="domain">
    <text evidence="7">The N-terminal domain interacts with the head of the 30S subunit; the C-terminal domain interacts with the body and contacts protein S4. The interaction surface between S4 and S5 is involved in control of translational fidelity.</text>
</comment>
<keyword evidence="2 7" id="KW-0699">rRNA-binding</keyword>
<comment type="function">
    <text evidence="7">With S4 and S12 plays an important role in translational accuracy.</text>
</comment>
<dbReference type="Gene3D" id="3.30.160.20">
    <property type="match status" value="1"/>
</dbReference>
<dbReference type="GO" id="GO:0019843">
    <property type="term" value="F:rRNA binding"/>
    <property type="evidence" value="ECO:0007669"/>
    <property type="project" value="UniProtKB-UniRule"/>
</dbReference>
<keyword evidence="5 7" id="KW-0687">Ribonucleoprotein</keyword>
<proteinExistence type="inferred from homology"/>
<dbReference type="InterPro" id="IPR000851">
    <property type="entry name" value="Ribosomal_uS5"/>
</dbReference>
<dbReference type="Pfam" id="PF00333">
    <property type="entry name" value="Ribosomal_S5"/>
    <property type="match status" value="1"/>
</dbReference>
<dbReference type="GO" id="GO:0015935">
    <property type="term" value="C:small ribosomal subunit"/>
    <property type="evidence" value="ECO:0007669"/>
    <property type="project" value="InterPro"/>
</dbReference>
<accession>A0A833L173</accession>
<evidence type="ECO:0000259" key="9">
    <source>
        <dbReference type="PROSITE" id="PS50881"/>
    </source>
</evidence>
<feature type="domain" description="S5 DRBM" evidence="9">
    <location>
        <begin position="12"/>
        <end position="75"/>
    </location>
</feature>
<dbReference type="GO" id="GO:0005737">
    <property type="term" value="C:cytoplasm"/>
    <property type="evidence" value="ECO:0007669"/>
    <property type="project" value="UniProtKB-ARBA"/>
</dbReference>
<dbReference type="PANTHER" id="PTHR48277:SF1">
    <property type="entry name" value="MITOCHONDRIAL RIBOSOMAL PROTEIN S5"/>
    <property type="match status" value="1"/>
</dbReference>
<evidence type="ECO:0000256" key="5">
    <source>
        <dbReference type="ARBA" id="ARBA00023274"/>
    </source>
</evidence>
<dbReference type="Gene3D" id="3.30.230.10">
    <property type="match status" value="1"/>
</dbReference>
<dbReference type="AlphaFoldDB" id="A0A833L173"/>
<dbReference type="InterPro" id="IPR013810">
    <property type="entry name" value="Ribosomal_uS5_N"/>
</dbReference>
<evidence type="ECO:0000256" key="4">
    <source>
        <dbReference type="ARBA" id="ARBA00022980"/>
    </source>
</evidence>
<evidence type="ECO:0000256" key="8">
    <source>
        <dbReference type="RuleBase" id="RU003823"/>
    </source>
</evidence>
<dbReference type="EMBL" id="WPAF01000010">
    <property type="protein sequence ID" value="KAF0134269.1"/>
    <property type="molecule type" value="Genomic_DNA"/>
</dbReference>
<dbReference type="InterPro" id="IPR014721">
    <property type="entry name" value="Ribsml_uS5_D2-typ_fold_subgr"/>
</dbReference>